<evidence type="ECO:0000256" key="3">
    <source>
        <dbReference type="ARBA" id="ARBA00022927"/>
    </source>
</evidence>
<keyword evidence="1" id="KW-0813">Transport</keyword>
<dbReference type="InterPro" id="IPR007515">
    <property type="entry name" value="Mss4"/>
</dbReference>
<keyword evidence="5" id="KW-1185">Reference proteome</keyword>
<dbReference type="STRING" id="763406.A0A1E3NSW2"/>
<dbReference type="GO" id="GO:0007264">
    <property type="term" value="P:small GTPase-mediated signal transduction"/>
    <property type="evidence" value="ECO:0007669"/>
    <property type="project" value="InterPro"/>
</dbReference>
<evidence type="ECO:0000313" key="5">
    <source>
        <dbReference type="Proteomes" id="UP000094455"/>
    </source>
</evidence>
<dbReference type="SUPFAM" id="SSF51316">
    <property type="entry name" value="Mss4-like"/>
    <property type="match status" value="1"/>
</dbReference>
<dbReference type="Pfam" id="PF04421">
    <property type="entry name" value="Mss4"/>
    <property type="match status" value="1"/>
</dbReference>
<reference evidence="4 5" key="1">
    <citation type="journal article" date="2016" name="Proc. Natl. Acad. Sci. U.S.A.">
        <title>Comparative genomics of biotechnologically important yeasts.</title>
        <authorList>
            <person name="Riley R."/>
            <person name="Haridas S."/>
            <person name="Wolfe K.H."/>
            <person name="Lopes M.R."/>
            <person name="Hittinger C.T."/>
            <person name="Goeker M."/>
            <person name="Salamov A.A."/>
            <person name="Wisecaver J.H."/>
            <person name="Long T.M."/>
            <person name="Calvey C.H."/>
            <person name="Aerts A.L."/>
            <person name="Barry K.W."/>
            <person name="Choi C."/>
            <person name="Clum A."/>
            <person name="Coughlan A.Y."/>
            <person name="Deshpande S."/>
            <person name="Douglass A.P."/>
            <person name="Hanson S.J."/>
            <person name="Klenk H.-P."/>
            <person name="LaButti K.M."/>
            <person name="Lapidus A."/>
            <person name="Lindquist E.A."/>
            <person name="Lipzen A.M."/>
            <person name="Meier-Kolthoff J.P."/>
            <person name="Ohm R.A."/>
            <person name="Otillar R.P."/>
            <person name="Pangilinan J.L."/>
            <person name="Peng Y."/>
            <person name="Rokas A."/>
            <person name="Rosa C.A."/>
            <person name="Scheuner C."/>
            <person name="Sibirny A.A."/>
            <person name="Slot J.C."/>
            <person name="Stielow J.B."/>
            <person name="Sun H."/>
            <person name="Kurtzman C.P."/>
            <person name="Blackwell M."/>
            <person name="Grigoriev I.V."/>
            <person name="Jeffries T.W."/>
        </authorList>
    </citation>
    <scope>NUCLEOTIDE SEQUENCE [LARGE SCALE GENOMIC DNA]</scope>
    <source>
        <strain evidence="4 5">NRRL Y-2026</strain>
    </source>
</reference>
<dbReference type="OrthoDB" id="30840at2759"/>
<dbReference type="Gene3D" id="2.170.150.10">
    <property type="entry name" value="Metal Binding Protein, Guanine Nucleotide Exchange Factor, Chain A"/>
    <property type="match status" value="1"/>
</dbReference>
<keyword evidence="3" id="KW-0653">Protein transport</keyword>
<dbReference type="Proteomes" id="UP000094455">
    <property type="component" value="Unassembled WGS sequence"/>
</dbReference>
<dbReference type="AlphaFoldDB" id="A0A1E3NSW2"/>
<dbReference type="GO" id="GO:0015031">
    <property type="term" value="P:protein transport"/>
    <property type="evidence" value="ECO:0007669"/>
    <property type="project" value="UniProtKB-KW"/>
</dbReference>
<accession>A0A1E3NSW2</accession>
<name>A0A1E3NSW2_9ASCO</name>
<dbReference type="GeneID" id="30177150"/>
<evidence type="ECO:0000313" key="4">
    <source>
        <dbReference type="EMBL" id="ODQ49162.1"/>
    </source>
</evidence>
<evidence type="ECO:0000256" key="1">
    <source>
        <dbReference type="ARBA" id="ARBA00022448"/>
    </source>
</evidence>
<dbReference type="PROSITE" id="PS51796">
    <property type="entry name" value="MSS4"/>
    <property type="match status" value="1"/>
</dbReference>
<protein>
    <submittedName>
        <fullName evidence="4">Uncharacterized protein</fullName>
    </submittedName>
</protein>
<sequence length="174" mass="19827">MEAYASQPTTTSIKQSYYCPFDNETRLIKVPKETGRLYTQFNPPLHSDHKVANPSKVYKFIKSKTSEPSVHRALPIYKNNNVFYKAKDIWEFDNIGVSKPPSTLEEAEVIKLKSEDGDVHNYAILRYLVCGECDKGVFGFGGFLTDFESLQGRAEVGFDLTSVNPNDLVYFFYI</sequence>
<evidence type="ECO:0000256" key="2">
    <source>
        <dbReference type="ARBA" id="ARBA00022658"/>
    </source>
</evidence>
<proteinExistence type="predicted"/>
<gene>
    <name evidence="4" type="ORF">PICMEDRAFT_14636</name>
</gene>
<dbReference type="InterPro" id="IPR011057">
    <property type="entry name" value="Mss4-like_sf"/>
</dbReference>
<dbReference type="RefSeq" id="XP_019020275.1">
    <property type="nucleotide sequence ID" value="XM_019160463.1"/>
</dbReference>
<dbReference type="GO" id="GO:0005085">
    <property type="term" value="F:guanyl-nucleotide exchange factor activity"/>
    <property type="evidence" value="ECO:0007669"/>
    <property type="project" value="UniProtKB-KW"/>
</dbReference>
<keyword evidence="2" id="KW-0344">Guanine-nucleotide releasing factor</keyword>
<dbReference type="EMBL" id="KV454001">
    <property type="protein sequence ID" value="ODQ49162.1"/>
    <property type="molecule type" value="Genomic_DNA"/>
</dbReference>
<organism evidence="4 5">
    <name type="scientific">Pichia membranifaciens NRRL Y-2026</name>
    <dbReference type="NCBI Taxonomy" id="763406"/>
    <lineage>
        <taxon>Eukaryota</taxon>
        <taxon>Fungi</taxon>
        <taxon>Dikarya</taxon>
        <taxon>Ascomycota</taxon>
        <taxon>Saccharomycotina</taxon>
        <taxon>Pichiomycetes</taxon>
        <taxon>Pichiales</taxon>
        <taxon>Pichiaceae</taxon>
        <taxon>Pichia</taxon>
    </lineage>
</organism>
<dbReference type="InterPro" id="IPR011323">
    <property type="entry name" value="Mss4/transl-control_tumour"/>
</dbReference>